<keyword evidence="1" id="KW-0732">Signal</keyword>
<feature type="chain" id="PRO_5014625287" evidence="1">
    <location>
        <begin position="23"/>
        <end position="171"/>
    </location>
</feature>
<reference evidence="2 3" key="1">
    <citation type="submission" date="2016-04" db="EMBL/GenBank/DDBJ databases">
        <title>Genome analyses suggest a sexual origin of heterokaryosis in a supposedly ancient asexual fungus.</title>
        <authorList>
            <person name="Ropars J."/>
            <person name="Sedzielewska K."/>
            <person name="Noel J."/>
            <person name="Charron P."/>
            <person name="Farinelli L."/>
            <person name="Marton T."/>
            <person name="Kruger M."/>
            <person name="Pelin A."/>
            <person name="Brachmann A."/>
            <person name="Corradi N."/>
        </authorList>
    </citation>
    <scope>NUCLEOTIDE SEQUENCE [LARGE SCALE GENOMIC DNA]</scope>
    <source>
        <strain evidence="2 3">C2</strain>
    </source>
</reference>
<dbReference type="SUPFAM" id="SSF103370">
    <property type="entry name" value="NinB"/>
    <property type="match status" value="1"/>
</dbReference>
<proteinExistence type="predicted"/>
<name>A0A2N1MM17_9GLOM</name>
<feature type="signal peptide" evidence="1">
    <location>
        <begin position="1"/>
        <end position="22"/>
    </location>
</feature>
<dbReference type="AlphaFoldDB" id="A0A2N1MM17"/>
<comment type="caution">
    <text evidence="2">The sequence shown here is derived from an EMBL/GenBank/DDBJ whole genome shotgun (WGS) entry which is preliminary data.</text>
</comment>
<evidence type="ECO:0000313" key="2">
    <source>
        <dbReference type="EMBL" id="PKK62653.1"/>
    </source>
</evidence>
<organism evidence="2 3">
    <name type="scientific">Rhizophagus irregularis</name>
    <dbReference type="NCBI Taxonomy" id="588596"/>
    <lineage>
        <taxon>Eukaryota</taxon>
        <taxon>Fungi</taxon>
        <taxon>Fungi incertae sedis</taxon>
        <taxon>Mucoromycota</taxon>
        <taxon>Glomeromycotina</taxon>
        <taxon>Glomeromycetes</taxon>
        <taxon>Glomerales</taxon>
        <taxon>Glomeraceae</taxon>
        <taxon>Rhizophagus</taxon>
    </lineage>
</organism>
<evidence type="ECO:0000256" key="1">
    <source>
        <dbReference type="SAM" id="SignalP"/>
    </source>
</evidence>
<protein>
    <submittedName>
        <fullName evidence="2">Uncharacterized protein</fullName>
    </submittedName>
</protein>
<dbReference type="Proteomes" id="UP000233469">
    <property type="component" value="Unassembled WGS sequence"/>
</dbReference>
<reference evidence="2 3" key="2">
    <citation type="submission" date="2017-10" db="EMBL/GenBank/DDBJ databases">
        <title>Extensive intraspecific genome diversity in a model arbuscular mycorrhizal fungus.</title>
        <authorList>
            <person name="Chen E.C.H."/>
            <person name="Morin E."/>
            <person name="Baudet D."/>
            <person name="Noel J."/>
            <person name="Ndikumana S."/>
            <person name="Charron P."/>
            <person name="St-Onge C."/>
            <person name="Giorgi J."/>
            <person name="Grigoriev I.V."/>
            <person name="Roux C."/>
            <person name="Martin F.M."/>
            <person name="Corradi N."/>
        </authorList>
    </citation>
    <scope>NUCLEOTIDE SEQUENCE [LARGE SCALE GENOMIC DNA]</scope>
    <source>
        <strain evidence="2 3">C2</strain>
    </source>
</reference>
<sequence>MQLKFFILIFVSFAVIFAGALPKLPDSKKEEIAKDFIAQITYSFGTKTNDQVEAAVREHINNLDNLKTIEVQGANRPVKLDTALQTVTTNAYNAGKEFWAEVWGHYLSRRIYQEILAINNANQKKNNRTYSTTSKTSSRTSRIKQESTSHPFQYFLEFVVNSMKADNLYFL</sequence>
<evidence type="ECO:0000313" key="3">
    <source>
        <dbReference type="Proteomes" id="UP000233469"/>
    </source>
</evidence>
<dbReference type="OrthoDB" id="2440315at2759"/>
<gene>
    <name evidence="2" type="ORF">RhiirC2_790058</name>
</gene>
<dbReference type="VEuPathDB" id="FungiDB:FUN_021039"/>
<accession>A0A2N1MM17</accession>
<dbReference type="EMBL" id="LLXL01001852">
    <property type="protein sequence ID" value="PKK62653.1"/>
    <property type="molecule type" value="Genomic_DNA"/>
</dbReference>
<dbReference type="InterPro" id="IPR036619">
    <property type="entry name" value="NinB_sf"/>
</dbReference>